<accession>A0AAP3UZ57</accession>
<proteinExistence type="predicted"/>
<gene>
    <name evidence="2" type="ORF">PZ740_07410</name>
</gene>
<evidence type="ECO:0000313" key="2">
    <source>
        <dbReference type="EMBL" id="MDF1586210.1"/>
    </source>
</evidence>
<organism evidence="2 3">
    <name type="scientific">Marinimicrococcus flavescens</name>
    <dbReference type="NCBI Taxonomy" id="3031815"/>
    <lineage>
        <taxon>Bacteria</taxon>
        <taxon>Pseudomonadati</taxon>
        <taxon>Pseudomonadota</taxon>
        <taxon>Alphaproteobacteria</taxon>
        <taxon>Geminicoccales</taxon>
        <taxon>Geminicoccaceae</taxon>
        <taxon>Marinimicrococcus</taxon>
    </lineage>
</organism>
<reference evidence="2 3" key="1">
    <citation type="submission" date="2023-03" db="EMBL/GenBank/DDBJ databases">
        <title>YIM 152171 draft genome.</title>
        <authorList>
            <person name="Yang Z."/>
        </authorList>
    </citation>
    <scope>NUCLEOTIDE SEQUENCE [LARGE SCALE GENOMIC DNA]</scope>
    <source>
        <strain evidence="2 3">YIM 152171</strain>
    </source>
</reference>
<dbReference type="Pfam" id="PF22308">
    <property type="entry name" value="DUF6969"/>
    <property type="match status" value="1"/>
</dbReference>
<name>A0AAP3UZ57_9PROT</name>
<dbReference type="RefSeq" id="WP_327788625.1">
    <property type="nucleotide sequence ID" value="NZ_JARGEQ010000073.1"/>
</dbReference>
<evidence type="ECO:0000313" key="3">
    <source>
        <dbReference type="Proteomes" id="UP001301140"/>
    </source>
</evidence>
<keyword evidence="3" id="KW-1185">Reference proteome</keyword>
<dbReference type="AlphaFoldDB" id="A0AAP3UZ57"/>
<sequence length="211" mass="23910">MAALAGPLAEGGTDRLAAGREALYWERILAKSAANMVGEVLATAGGTFYEWDHYPQGDVFDPESRSQWYYHAHPKEERPGEHGHFHTFRREGERSVHLVAVSMDRYGKATQLFTTNRWVTGESWAPSGEVAAHLEAFDVALARPSWPVNRWLGALLRFYRPLALELLAQRDATLEAWRRRYPHEDAFEDRRLEVVSHERIDLARDLAAAGG</sequence>
<dbReference type="EMBL" id="JARGEQ010000073">
    <property type="protein sequence ID" value="MDF1586210.1"/>
    <property type="molecule type" value="Genomic_DNA"/>
</dbReference>
<protein>
    <recommendedName>
        <fullName evidence="1">DUF6969 domain-containing protein</fullName>
    </recommendedName>
</protein>
<feature type="domain" description="DUF6969" evidence="1">
    <location>
        <begin position="17"/>
        <end position="200"/>
    </location>
</feature>
<comment type="caution">
    <text evidence="2">The sequence shown here is derived from an EMBL/GenBank/DDBJ whole genome shotgun (WGS) entry which is preliminary data.</text>
</comment>
<evidence type="ECO:0000259" key="1">
    <source>
        <dbReference type="Pfam" id="PF22308"/>
    </source>
</evidence>
<dbReference type="InterPro" id="IPR054242">
    <property type="entry name" value="DUF6969"/>
</dbReference>
<dbReference type="Proteomes" id="UP001301140">
    <property type="component" value="Unassembled WGS sequence"/>
</dbReference>